<dbReference type="InterPro" id="IPR011009">
    <property type="entry name" value="Kinase-like_dom_sf"/>
</dbReference>
<evidence type="ECO:0000313" key="3">
    <source>
        <dbReference type="EMBL" id="KAJ1642002.1"/>
    </source>
</evidence>
<dbReference type="PANTHER" id="PTHR38248">
    <property type="entry name" value="FUNK1 6"/>
    <property type="match status" value="1"/>
</dbReference>
<dbReference type="Pfam" id="PF17667">
    <property type="entry name" value="Pkinase_fungal"/>
    <property type="match status" value="1"/>
</dbReference>
<dbReference type="AlphaFoldDB" id="A0A9W7XF72"/>
<name>A0A9W7XF72_9FUNG</name>
<dbReference type="InterPro" id="IPR040976">
    <property type="entry name" value="Pkinase_fungal"/>
</dbReference>
<dbReference type="PANTHER" id="PTHR38248:SF2">
    <property type="entry name" value="FUNK1 11"/>
    <property type="match status" value="1"/>
</dbReference>
<proteinExistence type="predicted"/>
<dbReference type="GO" id="GO:0004672">
    <property type="term" value="F:protein kinase activity"/>
    <property type="evidence" value="ECO:0007669"/>
    <property type="project" value="InterPro"/>
</dbReference>
<organism evidence="3 4">
    <name type="scientific">Coemansia asiatica</name>
    <dbReference type="NCBI Taxonomy" id="1052880"/>
    <lineage>
        <taxon>Eukaryota</taxon>
        <taxon>Fungi</taxon>
        <taxon>Fungi incertae sedis</taxon>
        <taxon>Zoopagomycota</taxon>
        <taxon>Kickxellomycotina</taxon>
        <taxon>Kickxellomycetes</taxon>
        <taxon>Kickxellales</taxon>
        <taxon>Kickxellaceae</taxon>
        <taxon>Coemansia</taxon>
    </lineage>
</organism>
<feature type="region of interest" description="Disordered" evidence="1">
    <location>
        <begin position="692"/>
        <end position="711"/>
    </location>
</feature>
<reference evidence="3" key="1">
    <citation type="submission" date="2022-07" db="EMBL/GenBank/DDBJ databases">
        <title>Phylogenomic reconstructions and comparative analyses of Kickxellomycotina fungi.</title>
        <authorList>
            <person name="Reynolds N.K."/>
            <person name="Stajich J.E."/>
            <person name="Barry K."/>
            <person name="Grigoriev I.V."/>
            <person name="Crous P."/>
            <person name="Smith M.E."/>
        </authorList>
    </citation>
    <scope>NUCLEOTIDE SEQUENCE</scope>
    <source>
        <strain evidence="3">NBRC 105413</strain>
    </source>
</reference>
<dbReference type="Proteomes" id="UP001145021">
    <property type="component" value="Unassembled WGS sequence"/>
</dbReference>
<accession>A0A9W7XF72</accession>
<keyword evidence="4" id="KW-1185">Reference proteome</keyword>
<gene>
    <name evidence="3" type="ORF">LPJ64_006106</name>
</gene>
<sequence>MSMSRDELRIEREKQASDAIGKIFVAAPNVLNVLNIDDDMTESVSIIREQVSKNLERHINSGAGVCKFDSLVMDRMHKGVSKPFAKESDMYAPIQTLVGFIAGQVVEASRTNGTACVCRQVEFYKKADHKPVGSDDDKRPDVALTIRKILETAHDGTGDKNGSNDKLYVHPTYGNMLCVIEAKTSLSDQWDAYAQAHMYTRNMYACQHNRQFVWALTVCGSVLRICLFTNDKMFVSDALDLSRKGGRSSLVEFIARASFCNEYHLGYDPTIRYNKDIDKWQVDIFSDGKAEPKTLILDSVLHIATRTTGRHTRCFICTDPDSNEQLLVKDAWAEETKRPELAEVDGDEDTAAVSIEFKRDEVSLLKEVHEVLGKEEMFKRCYPVLKYGGVVRQNLTNSQSSAIIDTTYSAFAKIGPVLQSDQVPYRVHKRMASTPIASSLRNLCSVDEYIVVMADAMITLWYIAKNCGILHRDISSNNIMFTRDEDGTVRGFLNDFDCAIKTSVDRIPRTTMTGTLPFMSICNLEDRQIDQTVLNDLESCIYHMCWFGIEGVCSSHERNAVNDYQTHLGGWRIGSPKKVAEEKISHMDSDRSFRNRVTSLFIGADKCETHEDEHVDCKYKLYGYDRLASLVCRLREALFENKKLSRKCWGTYNLLADSSPPSDRVFNMSDDDRFGNLFAKNLKKLDDSKNASTFDMESSPAADSNEDPDFGPDPFANRALDKCREIIAQDIINIMIIE</sequence>
<dbReference type="Gene3D" id="1.10.510.10">
    <property type="entry name" value="Transferase(Phosphotransferase) domain 1"/>
    <property type="match status" value="1"/>
</dbReference>
<feature type="domain" description="Fungal-type protein kinase" evidence="2">
    <location>
        <begin position="170"/>
        <end position="546"/>
    </location>
</feature>
<dbReference type="InterPro" id="IPR008266">
    <property type="entry name" value="Tyr_kinase_AS"/>
</dbReference>
<protein>
    <recommendedName>
        <fullName evidence="2">Fungal-type protein kinase domain-containing protein</fullName>
    </recommendedName>
</protein>
<feature type="non-terminal residue" evidence="3">
    <location>
        <position position="738"/>
    </location>
</feature>
<dbReference type="SUPFAM" id="SSF56112">
    <property type="entry name" value="Protein kinase-like (PK-like)"/>
    <property type="match status" value="1"/>
</dbReference>
<dbReference type="EMBL" id="JANBOH010000516">
    <property type="protein sequence ID" value="KAJ1642002.1"/>
    <property type="molecule type" value="Genomic_DNA"/>
</dbReference>
<dbReference type="PROSITE" id="PS00109">
    <property type="entry name" value="PROTEIN_KINASE_TYR"/>
    <property type="match status" value="1"/>
</dbReference>
<evidence type="ECO:0000256" key="1">
    <source>
        <dbReference type="SAM" id="MobiDB-lite"/>
    </source>
</evidence>
<evidence type="ECO:0000259" key="2">
    <source>
        <dbReference type="Pfam" id="PF17667"/>
    </source>
</evidence>
<comment type="caution">
    <text evidence="3">The sequence shown here is derived from an EMBL/GenBank/DDBJ whole genome shotgun (WGS) entry which is preliminary data.</text>
</comment>
<evidence type="ECO:0000313" key="4">
    <source>
        <dbReference type="Proteomes" id="UP001145021"/>
    </source>
</evidence>